<proteinExistence type="predicted"/>
<name>A0AB39QDV2_9ACTN</name>
<dbReference type="InterPro" id="IPR007788">
    <property type="entry name" value="QCT"/>
</dbReference>
<dbReference type="AlphaFoldDB" id="A0AB39QDV2"/>
<protein>
    <submittedName>
        <fullName evidence="1">Glutaminyl-peptide cyclotransferase</fullName>
    </submittedName>
</protein>
<organism evidence="1">
    <name type="scientific">Streptomyces sp. R28</name>
    <dbReference type="NCBI Taxonomy" id="3238628"/>
    <lineage>
        <taxon>Bacteria</taxon>
        <taxon>Bacillati</taxon>
        <taxon>Actinomycetota</taxon>
        <taxon>Actinomycetes</taxon>
        <taxon>Kitasatosporales</taxon>
        <taxon>Streptomycetaceae</taxon>
        <taxon>Streptomyces</taxon>
    </lineage>
</organism>
<dbReference type="PANTHER" id="PTHR31270">
    <property type="entry name" value="GLUTAMINYL-PEPTIDE CYCLOTRANSFERASE"/>
    <property type="match status" value="1"/>
</dbReference>
<evidence type="ECO:0000313" key="1">
    <source>
        <dbReference type="EMBL" id="XDQ39725.1"/>
    </source>
</evidence>
<reference evidence="1" key="1">
    <citation type="submission" date="2024-07" db="EMBL/GenBank/DDBJ databases">
        <authorList>
            <person name="Yu S.T."/>
        </authorList>
    </citation>
    <scope>NUCLEOTIDE SEQUENCE</scope>
    <source>
        <strain evidence="1">R28</strain>
    </source>
</reference>
<accession>A0AB39QDV2</accession>
<dbReference type="EMBL" id="CP163439">
    <property type="protein sequence ID" value="XDQ39725.1"/>
    <property type="molecule type" value="Genomic_DNA"/>
</dbReference>
<dbReference type="PANTHER" id="PTHR31270:SF1">
    <property type="entry name" value="GLUTAMINYL-PEPTIDE CYCLOTRANSFERASE"/>
    <property type="match status" value="1"/>
</dbReference>
<gene>
    <name evidence="1" type="ORF">AB5J49_43780</name>
</gene>
<dbReference type="GO" id="GO:0016603">
    <property type="term" value="F:glutaminyl-peptide cyclotransferase activity"/>
    <property type="evidence" value="ECO:0007669"/>
    <property type="project" value="InterPro"/>
</dbReference>
<sequence length="136" mass="14863">MFRDGRTLAELRRVTYDGEGWGLCHDRARGRLMMSEGSATLSLRNPQSFELLGRITVRDGDGPVSGLNELECTGTDVWANELFQCGHRSGDDVGAHNGQGSPAVEGGFRRLNSLAQEPCWFPILPHSTCLTPWSSG</sequence>
<dbReference type="Pfam" id="PF05096">
    <property type="entry name" value="Glu_cyclase_2"/>
    <property type="match status" value="1"/>
</dbReference>
<dbReference type="RefSeq" id="WP_369174444.1">
    <property type="nucleotide sequence ID" value="NZ_CP163439.1"/>
</dbReference>